<gene>
    <name evidence="2" type="ORF">RJ640_003750</name>
</gene>
<dbReference type="Proteomes" id="UP001187471">
    <property type="component" value="Unassembled WGS sequence"/>
</dbReference>
<keyword evidence="1" id="KW-0812">Transmembrane</keyword>
<keyword evidence="3" id="KW-1185">Reference proteome</keyword>
<reference evidence="2" key="1">
    <citation type="submission" date="2022-12" db="EMBL/GenBank/DDBJ databases">
        <title>Draft genome assemblies for two species of Escallonia (Escalloniales).</title>
        <authorList>
            <person name="Chanderbali A."/>
            <person name="Dervinis C."/>
            <person name="Anghel I."/>
            <person name="Soltis D."/>
            <person name="Soltis P."/>
            <person name="Zapata F."/>
        </authorList>
    </citation>
    <scope>NUCLEOTIDE SEQUENCE</scope>
    <source>
        <strain evidence="2">UCBG92.1500</strain>
        <tissue evidence="2">Leaf</tissue>
    </source>
</reference>
<evidence type="ECO:0000256" key="1">
    <source>
        <dbReference type="SAM" id="Phobius"/>
    </source>
</evidence>
<proteinExistence type="predicted"/>
<evidence type="ECO:0000313" key="3">
    <source>
        <dbReference type="Proteomes" id="UP001187471"/>
    </source>
</evidence>
<evidence type="ECO:0000313" key="2">
    <source>
        <dbReference type="EMBL" id="KAK2986095.1"/>
    </source>
</evidence>
<name>A0AA88SBW1_9ASTE</name>
<organism evidence="2 3">
    <name type="scientific">Escallonia rubra</name>
    <dbReference type="NCBI Taxonomy" id="112253"/>
    <lineage>
        <taxon>Eukaryota</taxon>
        <taxon>Viridiplantae</taxon>
        <taxon>Streptophyta</taxon>
        <taxon>Embryophyta</taxon>
        <taxon>Tracheophyta</taxon>
        <taxon>Spermatophyta</taxon>
        <taxon>Magnoliopsida</taxon>
        <taxon>eudicotyledons</taxon>
        <taxon>Gunneridae</taxon>
        <taxon>Pentapetalae</taxon>
        <taxon>asterids</taxon>
        <taxon>campanulids</taxon>
        <taxon>Escalloniales</taxon>
        <taxon>Escalloniaceae</taxon>
        <taxon>Escallonia</taxon>
    </lineage>
</organism>
<sequence>MAFSDKVIGTRPEAVHLLVELQVVSTRFSPVYEMGILRNRHTVAPAPVMLAALYLLGLAGHELMLTKNGREYRCLTGEHRLLV</sequence>
<keyword evidence="1" id="KW-1133">Transmembrane helix</keyword>
<accession>A0AA88SBW1</accession>
<keyword evidence="1" id="KW-0472">Membrane</keyword>
<dbReference type="AlphaFoldDB" id="A0AA88SBW1"/>
<comment type="caution">
    <text evidence="2">The sequence shown here is derived from an EMBL/GenBank/DDBJ whole genome shotgun (WGS) entry which is preliminary data.</text>
</comment>
<feature type="transmembrane region" description="Helical" evidence="1">
    <location>
        <begin position="44"/>
        <end position="65"/>
    </location>
</feature>
<dbReference type="EMBL" id="JAVXUO010001092">
    <property type="protein sequence ID" value="KAK2986095.1"/>
    <property type="molecule type" value="Genomic_DNA"/>
</dbReference>
<protein>
    <submittedName>
        <fullName evidence="2">Uncharacterized protein</fullName>
    </submittedName>
</protein>